<protein>
    <submittedName>
        <fullName evidence="2">Uncharacterized protein YybS</fullName>
    </submittedName>
</protein>
<keyword evidence="1" id="KW-1133">Transmembrane helix</keyword>
<feature type="transmembrane region" description="Helical" evidence="1">
    <location>
        <begin position="12"/>
        <end position="40"/>
    </location>
</feature>
<dbReference type="OrthoDB" id="2987886at2"/>
<feature type="transmembrane region" description="Helical" evidence="1">
    <location>
        <begin position="100"/>
        <end position="120"/>
    </location>
</feature>
<feature type="transmembrane region" description="Helical" evidence="1">
    <location>
        <begin position="173"/>
        <end position="196"/>
    </location>
</feature>
<dbReference type="Pfam" id="PF09991">
    <property type="entry name" value="DUF2232"/>
    <property type="match status" value="1"/>
</dbReference>
<evidence type="ECO:0000313" key="3">
    <source>
        <dbReference type="Proteomes" id="UP000219252"/>
    </source>
</evidence>
<dbReference type="PANTHER" id="PTHR41324:SF1">
    <property type="entry name" value="DUF2232 DOMAIN-CONTAINING PROTEIN"/>
    <property type="match status" value="1"/>
</dbReference>
<dbReference type="InterPro" id="IPR018710">
    <property type="entry name" value="DUF2232"/>
</dbReference>
<keyword evidence="1" id="KW-0472">Membrane</keyword>
<accession>A0A285UC18</accession>
<reference evidence="3" key="1">
    <citation type="submission" date="2017-08" db="EMBL/GenBank/DDBJ databases">
        <authorList>
            <person name="Varghese N."/>
            <person name="Submissions S."/>
        </authorList>
    </citation>
    <scope>NUCLEOTIDE SEQUENCE [LARGE SCALE GENOMIC DNA]</scope>
    <source>
        <strain evidence="3">JC23</strain>
    </source>
</reference>
<feature type="transmembrane region" description="Helical" evidence="1">
    <location>
        <begin position="60"/>
        <end position="93"/>
    </location>
</feature>
<evidence type="ECO:0000256" key="1">
    <source>
        <dbReference type="SAM" id="Phobius"/>
    </source>
</evidence>
<evidence type="ECO:0000313" key="2">
    <source>
        <dbReference type="EMBL" id="SOC39372.1"/>
    </source>
</evidence>
<dbReference type="AlphaFoldDB" id="A0A285UC18"/>
<feature type="transmembrane region" description="Helical" evidence="1">
    <location>
        <begin position="240"/>
        <end position="267"/>
    </location>
</feature>
<gene>
    <name evidence="2" type="ORF">SAMN05877842_105187</name>
</gene>
<dbReference type="Proteomes" id="UP000219252">
    <property type="component" value="Unassembled WGS sequence"/>
</dbReference>
<feature type="transmembrane region" description="Helical" evidence="1">
    <location>
        <begin position="217"/>
        <end position="234"/>
    </location>
</feature>
<dbReference type="RefSeq" id="WP_097149372.1">
    <property type="nucleotide sequence ID" value="NZ_OBQC01000005.1"/>
</dbReference>
<organism evidence="2 3">
    <name type="scientific">Ureibacillus acetophenoni</name>
    <dbReference type="NCBI Taxonomy" id="614649"/>
    <lineage>
        <taxon>Bacteria</taxon>
        <taxon>Bacillati</taxon>
        <taxon>Bacillota</taxon>
        <taxon>Bacilli</taxon>
        <taxon>Bacillales</taxon>
        <taxon>Caryophanaceae</taxon>
        <taxon>Ureibacillus</taxon>
    </lineage>
</organism>
<sequence>MPNNKTKGLAQGAMMVALFVVLIAVALYVPLVSIIATLFAPLPLAWYSANYDRNQSIFVAIIACFLTFFIGGLLILPFSLIFASIGVVIGISLKLKKSKLFILMSTGLTVLITFAIDYLITLKLFEFDFIEQSMQMMRTSYEQSLKLTQSMTGQSALTEETLDLFFVTLETTIPASVTLAAFALAFIIISINLPILRRLGVVVPKFSALKDLRLPRSILWYYLIVLSISLFLKPEIGTTLYVICLNLNMILWVLLTIQGLSFILYLLDKKIKVTNFLKVLVILLAIPLYNFVILVGIVDLGFDIRSLVKDKIQK</sequence>
<proteinExistence type="predicted"/>
<keyword evidence="1" id="KW-0812">Transmembrane</keyword>
<dbReference type="EMBL" id="OBQC01000005">
    <property type="protein sequence ID" value="SOC39372.1"/>
    <property type="molecule type" value="Genomic_DNA"/>
</dbReference>
<dbReference type="PANTHER" id="PTHR41324">
    <property type="entry name" value="MEMBRANE PROTEIN-RELATED"/>
    <property type="match status" value="1"/>
</dbReference>
<keyword evidence="3" id="KW-1185">Reference proteome</keyword>
<name>A0A285UC18_9BACL</name>
<feature type="transmembrane region" description="Helical" evidence="1">
    <location>
        <begin position="279"/>
        <end position="298"/>
    </location>
</feature>